<evidence type="ECO:0000256" key="1">
    <source>
        <dbReference type="ARBA" id="ARBA00004196"/>
    </source>
</evidence>
<evidence type="ECO:0000256" key="4">
    <source>
        <dbReference type="SAM" id="SignalP"/>
    </source>
</evidence>
<dbReference type="Pfam" id="PF13407">
    <property type="entry name" value="Peripla_BP_4"/>
    <property type="match status" value="1"/>
</dbReference>
<evidence type="ECO:0000313" key="6">
    <source>
        <dbReference type="EMBL" id="KAJ54393.1"/>
    </source>
</evidence>
<comment type="subcellular location">
    <subcellularLocation>
        <location evidence="1">Cell envelope</location>
    </subcellularLocation>
</comment>
<dbReference type="InterPro" id="IPR028082">
    <property type="entry name" value="Peripla_BP_I"/>
</dbReference>
<evidence type="ECO:0000256" key="3">
    <source>
        <dbReference type="ARBA" id="ARBA00022729"/>
    </source>
</evidence>
<dbReference type="PANTHER" id="PTHR46847:SF1">
    <property type="entry name" value="D-ALLOSE-BINDING PERIPLASMIC PROTEIN-RELATED"/>
    <property type="match status" value="1"/>
</dbReference>
<keyword evidence="3 4" id="KW-0732">Signal</keyword>
<dbReference type="Gene3D" id="3.40.50.2300">
    <property type="match status" value="2"/>
</dbReference>
<comment type="caution">
    <text evidence="6">The sequence shown here is derived from an EMBL/GenBank/DDBJ whole genome shotgun (WGS) entry which is preliminary data.</text>
</comment>
<proteinExistence type="inferred from homology"/>
<organism evidence="6 7">
    <name type="scientific">Actibacterium mucosum KCTC 23349</name>
    <dbReference type="NCBI Taxonomy" id="1454373"/>
    <lineage>
        <taxon>Bacteria</taxon>
        <taxon>Pseudomonadati</taxon>
        <taxon>Pseudomonadota</taxon>
        <taxon>Alphaproteobacteria</taxon>
        <taxon>Rhodobacterales</taxon>
        <taxon>Roseobacteraceae</taxon>
        <taxon>Actibacterium</taxon>
    </lineage>
</organism>
<sequence>MMKKLTTSLAAIAVVLGAGAASADGIKIGVANLFYGAPYFAGMDVAVHEEAEAYSNVEVISTDAGFDAAKMAADIDDLIAKGVDGLIISAGPTETIPSALIAIEEAGIPVVFVDRLWKNTNLETPWNWVGAENDVMGRVIGDHMEDHLGGTGHILVIKGGPADNSIGIARTEAFTEALSSSPDMKITVAPGFGGWGVDGGYKVMSDMLAQHADLAGVFCENDSMCLGAQKAADDAGRSGEMVFGASDAGKDTLREMMRDGSNFIATAVNDSDQIGRTGFHHLMGMLAGAELPNITPLYSGLVLKDEAYKRYDPNKVF</sequence>
<protein>
    <recommendedName>
        <fullName evidence="5">Periplasmic binding protein domain-containing protein</fullName>
    </recommendedName>
</protein>
<dbReference type="Proteomes" id="UP000026249">
    <property type="component" value="Unassembled WGS sequence"/>
</dbReference>
<reference evidence="6 7" key="1">
    <citation type="submission" date="2014-03" db="EMBL/GenBank/DDBJ databases">
        <title>Draft Genome Sequence of Actibacterium mucosum KCTC 23349, a Marine Alphaproteobacterium with Complex Ionic Requirements Isolated from Mediterranean Seawater at Malvarrosa Beach, Valencia, Spain.</title>
        <authorList>
            <person name="Arahal D.R."/>
            <person name="Shao Z."/>
            <person name="Lai Q."/>
            <person name="Pujalte M.J."/>
        </authorList>
    </citation>
    <scope>NUCLEOTIDE SEQUENCE [LARGE SCALE GENOMIC DNA]</scope>
    <source>
        <strain evidence="6 7">KCTC 23349</strain>
    </source>
</reference>
<comment type="similarity">
    <text evidence="2">Belongs to the bacterial solute-binding protein 2 family.</text>
</comment>
<dbReference type="STRING" id="1454373.ACMU_18370"/>
<dbReference type="PANTHER" id="PTHR46847">
    <property type="entry name" value="D-ALLOSE-BINDING PERIPLASMIC PROTEIN-RELATED"/>
    <property type="match status" value="1"/>
</dbReference>
<feature type="chain" id="PRO_5001559507" description="Periplasmic binding protein domain-containing protein" evidence="4">
    <location>
        <begin position="24"/>
        <end position="317"/>
    </location>
</feature>
<feature type="signal peptide" evidence="4">
    <location>
        <begin position="1"/>
        <end position="23"/>
    </location>
</feature>
<dbReference type="GO" id="GO:0030313">
    <property type="term" value="C:cell envelope"/>
    <property type="evidence" value="ECO:0007669"/>
    <property type="project" value="UniProtKB-SubCell"/>
</dbReference>
<dbReference type="GO" id="GO:0030246">
    <property type="term" value="F:carbohydrate binding"/>
    <property type="evidence" value="ECO:0007669"/>
    <property type="project" value="UniProtKB-ARBA"/>
</dbReference>
<dbReference type="AlphaFoldDB" id="A0A037ZFN9"/>
<evidence type="ECO:0000313" key="7">
    <source>
        <dbReference type="Proteomes" id="UP000026249"/>
    </source>
</evidence>
<gene>
    <name evidence="6" type="ORF">ACMU_18370</name>
</gene>
<evidence type="ECO:0000256" key="2">
    <source>
        <dbReference type="ARBA" id="ARBA00007639"/>
    </source>
</evidence>
<dbReference type="SUPFAM" id="SSF53822">
    <property type="entry name" value="Periplasmic binding protein-like I"/>
    <property type="match status" value="1"/>
</dbReference>
<accession>A0A037ZFN9</accession>
<evidence type="ECO:0000259" key="5">
    <source>
        <dbReference type="Pfam" id="PF13407"/>
    </source>
</evidence>
<dbReference type="InterPro" id="IPR025997">
    <property type="entry name" value="SBP_2_dom"/>
</dbReference>
<keyword evidence="7" id="KW-1185">Reference proteome</keyword>
<feature type="domain" description="Periplasmic binding protein" evidence="5">
    <location>
        <begin position="28"/>
        <end position="289"/>
    </location>
</feature>
<name>A0A037ZFN9_9RHOB</name>
<dbReference type="EMBL" id="JFKE01000008">
    <property type="protein sequence ID" value="KAJ54393.1"/>
    <property type="molecule type" value="Genomic_DNA"/>
</dbReference>